<name>A0ABY5NMT3_9MICO</name>
<evidence type="ECO:0000256" key="2">
    <source>
        <dbReference type="ARBA" id="ARBA00022801"/>
    </source>
</evidence>
<dbReference type="SUPFAM" id="SSF101478">
    <property type="entry name" value="ADP-ribosylglycohydrolase"/>
    <property type="match status" value="1"/>
</dbReference>
<organism evidence="4 5">
    <name type="scientific">Microbacterium elymi</name>
    <dbReference type="NCBI Taxonomy" id="2909587"/>
    <lineage>
        <taxon>Bacteria</taxon>
        <taxon>Bacillati</taxon>
        <taxon>Actinomycetota</taxon>
        <taxon>Actinomycetes</taxon>
        <taxon>Micrococcales</taxon>
        <taxon>Microbacteriaceae</taxon>
        <taxon>Microbacterium</taxon>
    </lineage>
</organism>
<reference evidence="4" key="1">
    <citation type="submission" date="2022-01" db="EMBL/GenBank/DDBJ databases">
        <title>Microbacterium eymi and Microbacterium rhizovicinus sp. nov., isolated from the rhizospheric soil of Elymus tsukushiensis, a plant native to the Dokdo Islands, Republic of Korea.</title>
        <authorList>
            <person name="Hwang Y.J."/>
        </authorList>
    </citation>
    <scope>NUCLEOTIDE SEQUENCE</scope>
    <source>
        <strain evidence="4">KUDC0405</strain>
    </source>
</reference>
<sequence length="439" mass="47099">MVAFGQGCRGADPQHPVRAARADGRRSIRGVGARTRCEKRSAGNGSLMRTGPVALGYLDRTTAELVASAGRVAQLTHWEDDNVHACALWCLAIRHAIMTGVLDMRTTLDVYVRTLTDTRSLSEERSTPRSLSEERSDETKRPTPGPSSEAEPAETNRRWSALIDEALTPGAHPRDFNKANGWVVRAFQGALAAVAGSQSLPDAVQRAVRGGNDTDTVAAIAGSLAGAVYGGTAVPLSWKRVLHGWPGIDANELTRLAYLAARHGEPDAAGWPLAERAAVSPASDVLVRHPHDDGVWIGSIAALDRLPDEVDAVVSLCRVGTAQVPAWCESVQVWLVDQPDRNIDVDFVLSETVDAVSALRAQGKTVFVHCFEARSRTAAVAATLRRPPLRRCSGPGVGGCSRRSPRVRTAGVPARGRQEDRCRMSAHRRGCTCHGMMCP</sequence>
<protein>
    <submittedName>
        <fullName evidence="4">ADP-ribosylglycohydrolase family protein</fullName>
    </submittedName>
</protein>
<dbReference type="InterPro" id="IPR005502">
    <property type="entry name" value="Ribosyl_crysJ1"/>
</dbReference>
<feature type="region of interest" description="Disordered" evidence="3">
    <location>
        <begin position="118"/>
        <end position="155"/>
    </location>
</feature>
<gene>
    <name evidence="4" type="ORF">L2X98_26095</name>
</gene>
<dbReference type="EMBL" id="CP091139">
    <property type="protein sequence ID" value="UUT36399.1"/>
    <property type="molecule type" value="Genomic_DNA"/>
</dbReference>
<dbReference type="PANTHER" id="PTHR16222:SF24">
    <property type="entry name" value="ADP-RIBOSYLHYDROLASE ARH3"/>
    <property type="match status" value="1"/>
</dbReference>
<comment type="similarity">
    <text evidence="1">Belongs to the ADP-ribosylglycohydrolase family.</text>
</comment>
<keyword evidence="5" id="KW-1185">Reference proteome</keyword>
<dbReference type="InterPro" id="IPR036705">
    <property type="entry name" value="Ribosyl_crysJ1_sf"/>
</dbReference>
<dbReference type="Gene3D" id="3.90.190.10">
    <property type="entry name" value="Protein tyrosine phosphatase superfamily"/>
    <property type="match status" value="1"/>
</dbReference>
<evidence type="ECO:0000256" key="3">
    <source>
        <dbReference type="SAM" id="MobiDB-lite"/>
    </source>
</evidence>
<feature type="compositionally biased region" description="Basic and acidic residues" evidence="3">
    <location>
        <begin position="120"/>
        <end position="141"/>
    </location>
</feature>
<dbReference type="InterPro" id="IPR029021">
    <property type="entry name" value="Prot-tyrosine_phosphatase-like"/>
</dbReference>
<dbReference type="PANTHER" id="PTHR16222">
    <property type="entry name" value="ADP-RIBOSYLGLYCOHYDROLASE"/>
    <property type="match status" value="1"/>
</dbReference>
<dbReference type="Pfam" id="PF03747">
    <property type="entry name" value="ADP_ribosyl_GH"/>
    <property type="match status" value="1"/>
</dbReference>
<keyword evidence="2" id="KW-0378">Hydrolase</keyword>
<evidence type="ECO:0000313" key="4">
    <source>
        <dbReference type="EMBL" id="UUT36399.1"/>
    </source>
</evidence>
<dbReference type="SUPFAM" id="SSF52799">
    <property type="entry name" value="(Phosphotyrosine protein) phosphatases II"/>
    <property type="match status" value="1"/>
</dbReference>
<dbReference type="Gene3D" id="1.10.4080.10">
    <property type="entry name" value="ADP-ribosylation/Crystallin J1"/>
    <property type="match status" value="1"/>
</dbReference>
<evidence type="ECO:0000313" key="5">
    <source>
        <dbReference type="Proteomes" id="UP001054811"/>
    </source>
</evidence>
<proteinExistence type="inferred from homology"/>
<accession>A0ABY5NMT3</accession>
<dbReference type="InterPro" id="IPR050792">
    <property type="entry name" value="ADP-ribosylglycohydrolase"/>
</dbReference>
<evidence type="ECO:0000256" key="1">
    <source>
        <dbReference type="ARBA" id="ARBA00010702"/>
    </source>
</evidence>
<dbReference type="Proteomes" id="UP001054811">
    <property type="component" value="Chromosome"/>
</dbReference>
<feature type="region of interest" description="Disordered" evidence="3">
    <location>
        <begin position="395"/>
        <end position="414"/>
    </location>
</feature>